<dbReference type="PANTHER" id="PTHR10720">
    <property type="entry name" value="HEME OXYGENASE"/>
    <property type="match status" value="1"/>
</dbReference>
<evidence type="ECO:0000256" key="3">
    <source>
        <dbReference type="ARBA" id="ARBA00022617"/>
    </source>
</evidence>
<evidence type="ECO:0000256" key="5">
    <source>
        <dbReference type="ARBA" id="ARBA00023002"/>
    </source>
</evidence>
<dbReference type="RefSeq" id="WP_377961847.1">
    <property type="nucleotide sequence ID" value="NZ_JBHZOL010000021.1"/>
</dbReference>
<name>A0ABW6IB59_9CYAN</name>
<dbReference type="PANTHER" id="PTHR10720:SF0">
    <property type="entry name" value="HEME OXYGENASE"/>
    <property type="match status" value="1"/>
</dbReference>
<accession>A0ABW6IB59</accession>
<evidence type="ECO:0000256" key="7">
    <source>
        <dbReference type="ARBA" id="ARBA00048328"/>
    </source>
</evidence>
<proteinExistence type="inferred from homology"/>
<comment type="caution">
    <text evidence="9">The sequence shown here is derived from an EMBL/GenBank/DDBJ whole genome shotgun (WGS) entry which is preliminary data.</text>
</comment>
<dbReference type="SUPFAM" id="SSF48613">
    <property type="entry name" value="Heme oxygenase-like"/>
    <property type="match status" value="1"/>
</dbReference>
<dbReference type="InterPro" id="IPR016084">
    <property type="entry name" value="Haem_Oase-like_multi-hlx"/>
</dbReference>
<protein>
    <recommendedName>
        <fullName evidence="2">heme oxygenase (biliverdin-producing)</fullName>
        <ecNumber evidence="2">1.14.14.18</ecNumber>
    </recommendedName>
</protein>
<feature type="region of interest" description="Disordered" evidence="8">
    <location>
        <begin position="229"/>
        <end position="250"/>
    </location>
</feature>
<evidence type="ECO:0000256" key="8">
    <source>
        <dbReference type="SAM" id="MobiDB-lite"/>
    </source>
</evidence>
<dbReference type="Pfam" id="PF01126">
    <property type="entry name" value="Heme_oxygenase"/>
    <property type="match status" value="1"/>
</dbReference>
<dbReference type="InterPro" id="IPR002051">
    <property type="entry name" value="Haem_Oase"/>
</dbReference>
<gene>
    <name evidence="9" type="ORF">ACFVKH_03830</name>
</gene>
<evidence type="ECO:0000256" key="1">
    <source>
        <dbReference type="ARBA" id="ARBA00006134"/>
    </source>
</evidence>
<keyword evidence="10" id="KW-1185">Reference proteome</keyword>
<reference evidence="9 10" key="1">
    <citation type="submission" date="2024-10" db="EMBL/GenBank/DDBJ databases">
        <authorList>
            <person name="Ratan Roy A."/>
            <person name="Morales Sandoval P.H."/>
            <person name="De Los Santos Villalobos S."/>
            <person name="Chakraborty S."/>
            <person name="Mukherjee J."/>
        </authorList>
    </citation>
    <scope>NUCLEOTIDE SEQUENCE [LARGE SCALE GENOMIC DNA]</scope>
    <source>
        <strain evidence="9 10">S1</strain>
    </source>
</reference>
<evidence type="ECO:0000313" key="10">
    <source>
        <dbReference type="Proteomes" id="UP001600165"/>
    </source>
</evidence>
<dbReference type="InterPro" id="IPR016053">
    <property type="entry name" value="Haem_Oase-like"/>
</dbReference>
<evidence type="ECO:0000256" key="2">
    <source>
        <dbReference type="ARBA" id="ARBA00012360"/>
    </source>
</evidence>
<sequence length="250" mass="27985">MMYPLSAQLRAGTQASHTLAENTAFMKCFLQGRVVKSAFRQLLANLYFVYRTLEVEMLRHRADAIAGPLYFPELLRTANLEDDLAYYYGENWRNQVVPAAAGEAYVARIREVSLKNPALLVAHAYVRYMGDLSGGQGLKKIARAAMQLPSDRGTGLHEFAQIPTVEAQRAFKAKYRDVLDQLPLEADLAQAIVDEANHAFWLNRNLLQSLTDQVRTAIGDRTFEQIMQQPQPGHTEPHPDPTSAVLVSAE</sequence>
<dbReference type="InterPro" id="IPR018207">
    <property type="entry name" value="Haem_oxygenase_CS"/>
</dbReference>
<comment type="catalytic activity">
    <reaction evidence="7">
        <text>heme b + 3 reduced [NADPH--hemoprotein reductase] + 3 O2 = biliverdin IXalpha + CO + Fe(2+) + 3 oxidized [NADPH--hemoprotein reductase] + 3 H2O + H(+)</text>
        <dbReference type="Rhea" id="RHEA:21764"/>
        <dbReference type="Rhea" id="RHEA-COMP:11964"/>
        <dbReference type="Rhea" id="RHEA-COMP:11965"/>
        <dbReference type="ChEBI" id="CHEBI:15377"/>
        <dbReference type="ChEBI" id="CHEBI:15378"/>
        <dbReference type="ChEBI" id="CHEBI:15379"/>
        <dbReference type="ChEBI" id="CHEBI:17245"/>
        <dbReference type="ChEBI" id="CHEBI:29033"/>
        <dbReference type="ChEBI" id="CHEBI:57618"/>
        <dbReference type="ChEBI" id="CHEBI:57991"/>
        <dbReference type="ChEBI" id="CHEBI:58210"/>
        <dbReference type="ChEBI" id="CHEBI:60344"/>
        <dbReference type="EC" id="1.14.14.18"/>
    </reaction>
</comment>
<dbReference type="CDD" id="cd19165">
    <property type="entry name" value="HemeO"/>
    <property type="match status" value="1"/>
</dbReference>
<keyword evidence="5" id="KW-0560">Oxidoreductase</keyword>
<organism evidence="9 10">
    <name type="scientific">Almyronema epifaneia S1</name>
    <dbReference type="NCBI Taxonomy" id="2991925"/>
    <lineage>
        <taxon>Bacteria</taxon>
        <taxon>Bacillati</taxon>
        <taxon>Cyanobacteriota</taxon>
        <taxon>Cyanophyceae</taxon>
        <taxon>Nodosilineales</taxon>
        <taxon>Nodosilineaceae</taxon>
        <taxon>Almyronema</taxon>
        <taxon>Almyronema epifaneia</taxon>
    </lineage>
</organism>
<evidence type="ECO:0000313" key="9">
    <source>
        <dbReference type="EMBL" id="MFE4105395.1"/>
    </source>
</evidence>
<dbReference type="EMBL" id="JBHZOL010000021">
    <property type="protein sequence ID" value="MFE4105395.1"/>
    <property type="molecule type" value="Genomic_DNA"/>
</dbReference>
<dbReference type="PRINTS" id="PR00088">
    <property type="entry name" value="HAEMOXYGNASE"/>
</dbReference>
<comment type="similarity">
    <text evidence="1">Belongs to the heme oxygenase family.</text>
</comment>
<evidence type="ECO:0000256" key="6">
    <source>
        <dbReference type="ARBA" id="ARBA00023004"/>
    </source>
</evidence>
<evidence type="ECO:0000256" key="4">
    <source>
        <dbReference type="ARBA" id="ARBA00022723"/>
    </source>
</evidence>
<dbReference type="PIRSF" id="PIRSF000343">
    <property type="entry name" value="Haem_Oase"/>
    <property type="match status" value="1"/>
</dbReference>
<keyword evidence="4" id="KW-0479">Metal-binding</keyword>
<dbReference type="Proteomes" id="UP001600165">
    <property type="component" value="Unassembled WGS sequence"/>
</dbReference>
<dbReference type="Gene3D" id="1.20.910.10">
    <property type="entry name" value="Heme oxygenase-like"/>
    <property type="match status" value="1"/>
</dbReference>
<dbReference type="EC" id="1.14.14.18" evidence="2"/>
<dbReference type="PROSITE" id="PS00593">
    <property type="entry name" value="HEME_OXYGENASE"/>
    <property type="match status" value="1"/>
</dbReference>
<keyword evidence="6" id="KW-0408">Iron</keyword>
<keyword evidence="3" id="KW-0349">Heme</keyword>